<accession>A0A4R2P3V5</accession>
<name>A0A4R2P3V5_9BACL</name>
<dbReference type="InterPro" id="IPR029068">
    <property type="entry name" value="Glyas_Bleomycin-R_OHBP_Dase"/>
</dbReference>
<dbReference type="GO" id="GO:0051213">
    <property type="term" value="F:dioxygenase activity"/>
    <property type="evidence" value="ECO:0007669"/>
    <property type="project" value="UniProtKB-KW"/>
</dbReference>
<proteinExistence type="predicted"/>
<dbReference type="SUPFAM" id="SSF54593">
    <property type="entry name" value="Glyoxalase/Bleomycin resistance protein/Dihydroxybiphenyl dioxygenase"/>
    <property type="match status" value="2"/>
</dbReference>
<protein>
    <submittedName>
        <fullName evidence="2">Catechol 2,3-dioxygenase</fullName>
    </submittedName>
</protein>
<dbReference type="Gene3D" id="3.10.180.10">
    <property type="entry name" value="2,3-Dihydroxybiphenyl 1,2-Dioxygenase, domain 1"/>
    <property type="match status" value="2"/>
</dbReference>
<dbReference type="Proteomes" id="UP000295416">
    <property type="component" value="Unassembled WGS sequence"/>
</dbReference>
<feature type="domain" description="VOC" evidence="1">
    <location>
        <begin position="13"/>
        <end position="129"/>
    </location>
</feature>
<evidence type="ECO:0000313" key="2">
    <source>
        <dbReference type="EMBL" id="TCP29393.1"/>
    </source>
</evidence>
<dbReference type="InterPro" id="IPR004360">
    <property type="entry name" value="Glyas_Fos-R_dOase_dom"/>
</dbReference>
<dbReference type="PANTHER" id="PTHR43279:SF1">
    <property type="entry name" value="CATECHOL-2,3-DIOXYGENASE"/>
    <property type="match status" value="1"/>
</dbReference>
<dbReference type="CDD" id="cd07255">
    <property type="entry name" value="VOC_BsCatE_like_N"/>
    <property type="match status" value="1"/>
</dbReference>
<dbReference type="CDD" id="cd16359">
    <property type="entry name" value="VOC_BsCatE_like_C"/>
    <property type="match status" value="1"/>
</dbReference>
<dbReference type="AlphaFoldDB" id="A0A4R2P3V5"/>
<evidence type="ECO:0000259" key="1">
    <source>
        <dbReference type="PROSITE" id="PS51819"/>
    </source>
</evidence>
<comment type="caution">
    <text evidence="2">The sequence shown here is derived from an EMBL/GenBank/DDBJ whole genome shotgun (WGS) entry which is preliminary data.</text>
</comment>
<organism evidence="2 3">
    <name type="scientific">Scopulibacillus darangshiensis</name>
    <dbReference type="NCBI Taxonomy" id="442528"/>
    <lineage>
        <taxon>Bacteria</taxon>
        <taxon>Bacillati</taxon>
        <taxon>Bacillota</taxon>
        <taxon>Bacilli</taxon>
        <taxon>Bacillales</taxon>
        <taxon>Sporolactobacillaceae</taxon>
        <taxon>Scopulibacillus</taxon>
    </lineage>
</organism>
<dbReference type="PROSITE" id="PS51819">
    <property type="entry name" value="VOC"/>
    <property type="match status" value="2"/>
</dbReference>
<dbReference type="PANTHER" id="PTHR43279">
    <property type="entry name" value="CATECHOL-2,3-DIOXYGENASE"/>
    <property type="match status" value="1"/>
</dbReference>
<dbReference type="InterPro" id="IPR037523">
    <property type="entry name" value="VOC_core"/>
</dbReference>
<keyword evidence="2" id="KW-0560">Oxidoreductase</keyword>
<sequence length="286" mass="31624">MATMEFHCDGHIYPGQVELKVENLKRSILFYQEVIGFRILEQTETKALLTANGQTSLLTIEQPESVIQKQPHTTGLYHFALLLPNRTELGKILNHFIKLDLPLGASDHLVSEALYLNDPDGNGIEIYADRPAATWQWENNQVIMVTDPLDGDSLLKEVDGEDWQGLPADTIMGHIHLHVSDLAKDAEFYCKGLGFDIVSKYGGQALFISTGGYHHHIGLNTWAGVGAPKPSEHSVGLNWYSLIYPNGEAIQAAITRLQKIGAVVKKENGFFLTKDPSGHNIRLAGC</sequence>
<evidence type="ECO:0000313" key="3">
    <source>
        <dbReference type="Proteomes" id="UP000295416"/>
    </source>
</evidence>
<feature type="domain" description="VOC" evidence="1">
    <location>
        <begin position="171"/>
        <end position="286"/>
    </location>
</feature>
<dbReference type="EMBL" id="SLXK01000010">
    <property type="protein sequence ID" value="TCP29393.1"/>
    <property type="molecule type" value="Genomic_DNA"/>
</dbReference>
<reference evidence="2 3" key="1">
    <citation type="submission" date="2019-03" db="EMBL/GenBank/DDBJ databases">
        <title>Genomic Encyclopedia of Type Strains, Phase IV (KMG-IV): sequencing the most valuable type-strain genomes for metagenomic binning, comparative biology and taxonomic classification.</title>
        <authorList>
            <person name="Goeker M."/>
        </authorList>
    </citation>
    <scope>NUCLEOTIDE SEQUENCE [LARGE SCALE GENOMIC DNA]</scope>
    <source>
        <strain evidence="2 3">DSM 19377</strain>
    </source>
</reference>
<keyword evidence="3" id="KW-1185">Reference proteome</keyword>
<keyword evidence="2" id="KW-0223">Dioxygenase</keyword>
<dbReference type="Pfam" id="PF00903">
    <property type="entry name" value="Glyoxalase"/>
    <property type="match status" value="2"/>
</dbReference>
<gene>
    <name evidence="2" type="ORF">EV207_11013</name>
</gene>